<accession>A0A1F5ECI7</accession>
<comment type="caution">
    <text evidence="2">The sequence shown here is derived from an EMBL/GenBank/DDBJ whole genome shotgun (WGS) entry which is preliminary data.</text>
</comment>
<dbReference type="Proteomes" id="UP000178583">
    <property type="component" value="Unassembled WGS sequence"/>
</dbReference>
<keyword evidence="1" id="KW-0812">Transmembrane</keyword>
<sequence length="429" mass="47944">MNRVHPKINSRSLYIGLAIIIVAMLLLFWLLNRSVLVFQISPATAVVTIDNKPLKLGSDGYLKTVVKPGAYTLKVEADGYVGVTEEIILKSVRTTKYETSLSQVPTPYEIKTGENVINNVDFVAEGDDFNTIFYFADNASTLYKAKFSGGSDKIESIYNLPISNPPLKSIKDIIWSPKKEAALIVKDDGVYFFDFKKYNFVSQEEVLYGRDIGDIAWSPDDSKIAYYYAPVGGEHSLIFANKTNTEMQRMLNFKDLGIENPYLAWSPDSEWLIIIPRNKDRSSNKIYLFNAYTRAFSTINEGGGNLEAVFSPDNSKILYSTYAASADTPVTSILSVMDKSGENKQSLNLYAHVGKSTWLKGSSEKFAVATYDKATSSEAIFEYDLKNKQASGFNLPLANNITVKEILSYANSNLLFYIANNQFYVANLK</sequence>
<dbReference type="EMBL" id="MEZY01000017">
    <property type="protein sequence ID" value="OGD65010.1"/>
    <property type="molecule type" value="Genomic_DNA"/>
</dbReference>
<evidence type="ECO:0008006" key="4">
    <source>
        <dbReference type="Google" id="ProtNLM"/>
    </source>
</evidence>
<dbReference type="Gene3D" id="2.120.10.30">
    <property type="entry name" value="TolB, C-terminal domain"/>
    <property type="match status" value="1"/>
</dbReference>
<feature type="transmembrane region" description="Helical" evidence="1">
    <location>
        <begin position="12"/>
        <end position="31"/>
    </location>
</feature>
<dbReference type="AlphaFoldDB" id="A0A1F5ECI7"/>
<organism evidence="2 3">
    <name type="scientific">Candidatus Berkelbacteria bacterium RIFOXYA2_FULL_43_10</name>
    <dbReference type="NCBI Taxonomy" id="1797472"/>
    <lineage>
        <taxon>Bacteria</taxon>
        <taxon>Candidatus Berkelbacteria</taxon>
    </lineage>
</organism>
<gene>
    <name evidence="2" type="ORF">A2215_00325</name>
</gene>
<dbReference type="SUPFAM" id="SSF82171">
    <property type="entry name" value="DPP6 N-terminal domain-like"/>
    <property type="match status" value="1"/>
</dbReference>
<evidence type="ECO:0000313" key="3">
    <source>
        <dbReference type="Proteomes" id="UP000178583"/>
    </source>
</evidence>
<keyword evidence="1" id="KW-0472">Membrane</keyword>
<dbReference type="STRING" id="1797472.A2215_00325"/>
<evidence type="ECO:0000313" key="2">
    <source>
        <dbReference type="EMBL" id="OGD65010.1"/>
    </source>
</evidence>
<evidence type="ECO:0000256" key="1">
    <source>
        <dbReference type="SAM" id="Phobius"/>
    </source>
</evidence>
<reference evidence="2 3" key="1">
    <citation type="journal article" date="2016" name="Nat. Commun.">
        <title>Thousands of microbial genomes shed light on interconnected biogeochemical processes in an aquifer system.</title>
        <authorList>
            <person name="Anantharaman K."/>
            <person name="Brown C.T."/>
            <person name="Hug L.A."/>
            <person name="Sharon I."/>
            <person name="Castelle C.J."/>
            <person name="Probst A.J."/>
            <person name="Thomas B.C."/>
            <person name="Singh A."/>
            <person name="Wilkins M.J."/>
            <person name="Karaoz U."/>
            <person name="Brodie E.L."/>
            <person name="Williams K.H."/>
            <person name="Hubbard S.S."/>
            <person name="Banfield J.F."/>
        </authorList>
    </citation>
    <scope>NUCLEOTIDE SEQUENCE [LARGE SCALE GENOMIC DNA]</scope>
</reference>
<keyword evidence="1" id="KW-1133">Transmembrane helix</keyword>
<name>A0A1F5ECI7_9BACT</name>
<protein>
    <recommendedName>
        <fullName evidence="4">PEGA domain-containing protein</fullName>
    </recommendedName>
</protein>
<dbReference type="InterPro" id="IPR011042">
    <property type="entry name" value="6-blade_b-propeller_TolB-like"/>
</dbReference>
<proteinExistence type="predicted"/>